<sequence>MGYIYEKLQWTGNDKPPQGWTFELFQYPEPKPSTNNDGNARKRRSNVPTRKARLVFTRKAVKAAAKLEQEEKK</sequence>
<evidence type="ECO:0000313" key="3">
    <source>
        <dbReference type="Proteomes" id="UP001152747"/>
    </source>
</evidence>
<protein>
    <submittedName>
        <fullName evidence="2">Uncharacterized protein</fullName>
    </submittedName>
</protein>
<evidence type="ECO:0000313" key="2">
    <source>
        <dbReference type="EMBL" id="CAI5442955.1"/>
    </source>
</evidence>
<dbReference type="AlphaFoldDB" id="A0A9P1IDA5"/>
<reference evidence="2" key="1">
    <citation type="submission" date="2022-11" db="EMBL/GenBank/DDBJ databases">
        <authorList>
            <person name="Kikuchi T."/>
        </authorList>
    </citation>
    <scope>NUCLEOTIDE SEQUENCE</scope>
    <source>
        <strain evidence="2">PS1010</strain>
    </source>
</reference>
<evidence type="ECO:0000256" key="1">
    <source>
        <dbReference type="SAM" id="MobiDB-lite"/>
    </source>
</evidence>
<proteinExistence type="predicted"/>
<comment type="caution">
    <text evidence="2">The sequence shown here is derived from an EMBL/GenBank/DDBJ whole genome shotgun (WGS) entry which is preliminary data.</text>
</comment>
<name>A0A9P1IDA5_9PELO</name>
<gene>
    <name evidence="2" type="ORF">CAMP_LOCUS5592</name>
</gene>
<organism evidence="2 3">
    <name type="scientific">Caenorhabditis angaria</name>
    <dbReference type="NCBI Taxonomy" id="860376"/>
    <lineage>
        <taxon>Eukaryota</taxon>
        <taxon>Metazoa</taxon>
        <taxon>Ecdysozoa</taxon>
        <taxon>Nematoda</taxon>
        <taxon>Chromadorea</taxon>
        <taxon>Rhabditida</taxon>
        <taxon>Rhabditina</taxon>
        <taxon>Rhabditomorpha</taxon>
        <taxon>Rhabditoidea</taxon>
        <taxon>Rhabditidae</taxon>
        <taxon>Peloderinae</taxon>
        <taxon>Caenorhabditis</taxon>
    </lineage>
</organism>
<dbReference type="EMBL" id="CANHGI010000002">
    <property type="protein sequence ID" value="CAI5442955.1"/>
    <property type="molecule type" value="Genomic_DNA"/>
</dbReference>
<feature type="compositionally biased region" description="Basic residues" evidence="1">
    <location>
        <begin position="41"/>
        <end position="51"/>
    </location>
</feature>
<dbReference type="Proteomes" id="UP001152747">
    <property type="component" value="Unassembled WGS sequence"/>
</dbReference>
<keyword evidence="3" id="KW-1185">Reference proteome</keyword>
<accession>A0A9P1IDA5</accession>
<feature type="region of interest" description="Disordered" evidence="1">
    <location>
        <begin position="29"/>
        <end position="51"/>
    </location>
</feature>